<evidence type="ECO:0000256" key="1">
    <source>
        <dbReference type="SAM" id="MobiDB-lite"/>
    </source>
</evidence>
<organism evidence="2 3">
    <name type="scientific">Acipenser oxyrinchus oxyrinchus</name>
    <dbReference type="NCBI Taxonomy" id="40147"/>
    <lineage>
        <taxon>Eukaryota</taxon>
        <taxon>Metazoa</taxon>
        <taxon>Chordata</taxon>
        <taxon>Craniata</taxon>
        <taxon>Vertebrata</taxon>
        <taxon>Euteleostomi</taxon>
        <taxon>Actinopterygii</taxon>
        <taxon>Chondrostei</taxon>
        <taxon>Acipenseriformes</taxon>
        <taxon>Acipenseridae</taxon>
        <taxon>Acipenser</taxon>
    </lineage>
</organism>
<dbReference type="Proteomes" id="UP001230051">
    <property type="component" value="Unassembled WGS sequence"/>
</dbReference>
<feature type="compositionally biased region" description="Basic residues" evidence="1">
    <location>
        <begin position="64"/>
        <end position="79"/>
    </location>
</feature>
<feature type="region of interest" description="Disordered" evidence="1">
    <location>
        <begin position="44"/>
        <end position="79"/>
    </location>
</feature>
<name>A0AAD8FRH5_ACIOX</name>
<evidence type="ECO:0000313" key="2">
    <source>
        <dbReference type="EMBL" id="KAK1150484.1"/>
    </source>
</evidence>
<keyword evidence="3" id="KW-1185">Reference proteome</keyword>
<accession>A0AAD8FRH5</accession>
<comment type="caution">
    <text evidence="2">The sequence shown here is derived from an EMBL/GenBank/DDBJ whole genome shotgun (WGS) entry which is preliminary data.</text>
</comment>
<sequence length="79" mass="9196">MTYVAQFLQYSKDLPVSEEEMQLYVTSPQTPSPVRLSPRLTQAISSPNLQKGNLNQKSKESRPGLHKQSRSWRVHWRSR</sequence>
<gene>
    <name evidence="2" type="ORF">AOXY_G34069</name>
</gene>
<proteinExistence type="predicted"/>
<protein>
    <submittedName>
        <fullName evidence="2">Nesprin-1</fullName>
    </submittedName>
</protein>
<dbReference type="AlphaFoldDB" id="A0AAD8FRH5"/>
<evidence type="ECO:0000313" key="3">
    <source>
        <dbReference type="Proteomes" id="UP001230051"/>
    </source>
</evidence>
<dbReference type="EMBL" id="JAGXEW010000060">
    <property type="protein sequence ID" value="KAK1150484.1"/>
    <property type="molecule type" value="Genomic_DNA"/>
</dbReference>
<feature type="compositionally biased region" description="Polar residues" evidence="1">
    <location>
        <begin position="44"/>
        <end position="56"/>
    </location>
</feature>
<reference evidence="2" key="1">
    <citation type="submission" date="2022-02" db="EMBL/GenBank/DDBJ databases">
        <title>Atlantic sturgeon de novo genome assembly.</title>
        <authorList>
            <person name="Stock M."/>
            <person name="Klopp C."/>
            <person name="Guiguen Y."/>
            <person name="Cabau C."/>
            <person name="Parinello H."/>
            <person name="Santidrian Yebra-Pimentel E."/>
            <person name="Kuhl H."/>
            <person name="Dirks R.P."/>
            <person name="Guessner J."/>
            <person name="Wuertz S."/>
            <person name="Du K."/>
            <person name="Schartl M."/>
        </authorList>
    </citation>
    <scope>NUCLEOTIDE SEQUENCE</scope>
    <source>
        <strain evidence="2">STURGEONOMICS-FGT-2020</strain>
        <tissue evidence="2">Whole blood</tissue>
    </source>
</reference>